<feature type="repeat" description="TPR" evidence="1">
    <location>
        <begin position="604"/>
        <end position="637"/>
    </location>
</feature>
<protein>
    <recommendedName>
        <fullName evidence="3">Glycosyltransferase 2-like domain-containing protein</fullName>
    </recommendedName>
</protein>
<organism evidence="4 5">
    <name type="scientific">Caldibacillus thermoamylovorans</name>
    <dbReference type="NCBI Taxonomy" id="35841"/>
    <lineage>
        <taxon>Bacteria</taxon>
        <taxon>Bacillati</taxon>
        <taxon>Bacillota</taxon>
        <taxon>Bacilli</taxon>
        <taxon>Bacillales</taxon>
        <taxon>Bacillaceae</taxon>
        <taxon>Caldibacillus</taxon>
    </lineage>
</organism>
<dbReference type="CDD" id="cd02511">
    <property type="entry name" value="Beta4Glucosyltransferase"/>
    <property type="match status" value="1"/>
</dbReference>
<dbReference type="PANTHER" id="PTHR43630:SF2">
    <property type="entry name" value="GLYCOSYLTRANSFERASE"/>
    <property type="match status" value="1"/>
</dbReference>
<evidence type="ECO:0000259" key="3">
    <source>
        <dbReference type="Pfam" id="PF00535"/>
    </source>
</evidence>
<evidence type="ECO:0000313" key="5">
    <source>
        <dbReference type="Proteomes" id="UP000040576"/>
    </source>
</evidence>
<dbReference type="RefSeq" id="WP_051989163.1">
    <property type="nucleotide sequence ID" value="NZ_CCRF01000085.1"/>
</dbReference>
<gene>
    <name evidence="4" type="ORF">BT1A1_2991</name>
</gene>
<dbReference type="Proteomes" id="UP000040576">
    <property type="component" value="Unassembled WGS sequence"/>
</dbReference>
<feature type="repeat" description="TPR" evidence="1">
    <location>
        <begin position="314"/>
        <end position="347"/>
    </location>
</feature>
<feature type="coiled-coil region" evidence="2">
    <location>
        <begin position="556"/>
        <end position="583"/>
    </location>
</feature>
<dbReference type="PANTHER" id="PTHR43630">
    <property type="entry name" value="POLY-BETA-1,6-N-ACETYL-D-GLUCOSAMINE SYNTHASE"/>
    <property type="match status" value="1"/>
</dbReference>
<dbReference type="InterPro" id="IPR029044">
    <property type="entry name" value="Nucleotide-diphossugar_trans"/>
</dbReference>
<dbReference type="Gene3D" id="1.25.40.10">
    <property type="entry name" value="Tetratricopeptide repeat domain"/>
    <property type="match status" value="3"/>
</dbReference>
<evidence type="ECO:0000256" key="1">
    <source>
        <dbReference type="PROSITE-ProRule" id="PRU00339"/>
    </source>
</evidence>
<dbReference type="Pfam" id="PF13431">
    <property type="entry name" value="TPR_17"/>
    <property type="match status" value="1"/>
</dbReference>
<sequence>MKPFLSVCMIVKNEENVLRRCLDSIKGIADEIIIADTGSVDQTKDIALEYTDMVFDYTWEDDFSKARNFAASKASGEWIFVIDADEFVDRDSFIKFKEDLKNNPPDYNILAVQIVNFVGINGKDTSLNYHERLYKNDGLISYYRSIHELLKHKESKERKGFSDFQIYHSGYMKNIVNEKEKSIRNLTLLKKKKEKEPIDYYFLGNEYDQLGDLDKAIKYYQKGFQLKDDLNRDWVKKLLLRLVNTLHKANRNKEALEIIDSCEQIYPYLVDFKFYRGIIYFDEEDYENAKEVFEEILKKKNELKADSSNDFLEYLPYKLLGEIYESENELHLAVHNYSRAVSINDADDYVWSKLINLLAKHSPLDELTEFLNNNLLTKNNITPQRVIKILLDVPDLNAQKLTRSLLDEPELSIDEKEALFIKNLCLDGNTNEVVKIIAEKSPSQIYSLLTKGIFTIIDFIILTIELQSQEYQKMLYDIKFDKSINNLFHVLFNKKHKKLDEFEEELFVSILKQANVLGWETVINHLNSKMKYLSLNAKTKLKKIEKQIAKNAAPRYVQYENNQENRKKEIEEIKKEIENLLSNQLYEEALTIVDESLKSAPSHVELYSIKAVILISLQQLDRAIEVLEKGLEMDPNHVDCLYNLAYIHEQNKNVHMANKVYEKILGLTNDEEIIKEIKDQLNKHDKKKILVGSPIHQKPQILKYFLKSLSRLDIEGIELHFLFIDDNDQKESSLLLEEFSKAEKNVVICKSDFNDKYERNNQTHFWNEYLIWKVANFKDSIIQIAKEFNFDYLFLIDSDLVLHPYTLQQLLKANKDIISNIFWTKWQPDFPALPQVWMFDQYEQYIKFRGEQLSKEQIIERHKDFVETLKKPGVYEVGGLGACTLISKKAIKAGVNFSEIKNISFWGEDRHFCIRAQALGFDLFVDTHYPAFHIYRDSDLRNVEKYMESVDIAYLFRN</sequence>
<keyword evidence="5" id="KW-1185">Reference proteome</keyword>
<dbReference type="EMBL" id="CCRF01000085">
    <property type="protein sequence ID" value="CEE02780.1"/>
    <property type="molecule type" value="Genomic_DNA"/>
</dbReference>
<feature type="domain" description="Glycosyltransferase 2-like" evidence="3">
    <location>
        <begin position="6"/>
        <end position="126"/>
    </location>
</feature>
<dbReference type="Pfam" id="PF13181">
    <property type="entry name" value="TPR_8"/>
    <property type="match status" value="2"/>
</dbReference>
<dbReference type="SUPFAM" id="SSF53448">
    <property type="entry name" value="Nucleotide-diphospho-sugar transferases"/>
    <property type="match status" value="2"/>
</dbReference>
<keyword evidence="2" id="KW-0175">Coiled coil</keyword>
<dbReference type="SMART" id="SM00028">
    <property type="entry name" value="TPR"/>
    <property type="match status" value="5"/>
</dbReference>
<dbReference type="Pfam" id="PF00535">
    <property type="entry name" value="Glycos_transf_2"/>
    <property type="match status" value="1"/>
</dbReference>
<feature type="repeat" description="TPR" evidence="1">
    <location>
        <begin position="197"/>
        <end position="230"/>
    </location>
</feature>
<dbReference type="AlphaFoldDB" id="A0A090J4H0"/>
<reference evidence="4 5" key="1">
    <citation type="submission" date="2014-07" db="EMBL/GenBank/DDBJ databases">
        <authorList>
            <person name="Wibberg Daniel"/>
        </authorList>
    </citation>
    <scope>NUCLEOTIDE SEQUENCE [LARGE SCALE GENOMIC DNA]</scope>
</reference>
<dbReference type="SUPFAM" id="SSF48452">
    <property type="entry name" value="TPR-like"/>
    <property type="match status" value="2"/>
</dbReference>
<dbReference type="InterPro" id="IPR011990">
    <property type="entry name" value="TPR-like_helical_dom_sf"/>
</dbReference>
<name>A0A090J4H0_9BACI</name>
<evidence type="ECO:0000256" key="2">
    <source>
        <dbReference type="SAM" id="Coils"/>
    </source>
</evidence>
<evidence type="ECO:0000313" key="4">
    <source>
        <dbReference type="EMBL" id="CEE02780.1"/>
    </source>
</evidence>
<keyword evidence="1" id="KW-0802">TPR repeat</keyword>
<dbReference type="InterPro" id="IPR019734">
    <property type="entry name" value="TPR_rpt"/>
</dbReference>
<dbReference type="InterPro" id="IPR001173">
    <property type="entry name" value="Glyco_trans_2-like"/>
</dbReference>
<dbReference type="PROSITE" id="PS50005">
    <property type="entry name" value="TPR"/>
    <property type="match status" value="3"/>
</dbReference>
<dbReference type="Gene3D" id="3.90.550.10">
    <property type="entry name" value="Spore Coat Polysaccharide Biosynthesis Protein SpsA, Chain A"/>
    <property type="match status" value="2"/>
</dbReference>
<accession>A0A090J4H0</accession>
<proteinExistence type="predicted"/>